<name>A0AAQ1G7T0_9GAMM</name>
<dbReference type="Proteomes" id="UP000243518">
    <property type="component" value="Unassembled WGS sequence"/>
</dbReference>
<dbReference type="AlphaFoldDB" id="A0AAQ1G7T0"/>
<comment type="similarity">
    <text evidence="1">Belongs to the 4-hydroxybenzoyl-CoA thioesterase family.</text>
</comment>
<reference evidence="3 4" key="1">
    <citation type="submission" date="2016-10" db="EMBL/GenBank/DDBJ databases">
        <authorList>
            <person name="Varghese N."/>
            <person name="Submissions S."/>
        </authorList>
    </citation>
    <scope>NUCLEOTIDE SEQUENCE [LARGE SCALE GENOMIC DNA]</scope>
    <source>
        <strain evidence="3 4">CECT 8317</strain>
    </source>
</reference>
<dbReference type="PIRSF" id="PIRSF003230">
    <property type="entry name" value="YbgC"/>
    <property type="match status" value="1"/>
</dbReference>
<dbReference type="PANTHER" id="PTHR31793:SF27">
    <property type="entry name" value="NOVEL THIOESTERASE SUPERFAMILY DOMAIN AND SAPOSIN A-TYPE DOMAIN CONTAINING PROTEIN (0610012H03RIK)"/>
    <property type="match status" value="1"/>
</dbReference>
<sequence>MDKADFRFSTPLRVRWSEADPQGIVFNGHYLNFADVGVTEYYRALRAAAGVKPGEGLDGSEFFAARTLLDYKAPALFDDLLDIHLRVSRFGNSSMSFLVGIYREDSLLVSGEIVYVHADQQTRRPTPIPEAFKAAVRAFEHCLPAESGAAIQG</sequence>
<evidence type="ECO:0000313" key="3">
    <source>
        <dbReference type="EMBL" id="SEG41933.1"/>
    </source>
</evidence>
<dbReference type="CDD" id="cd00586">
    <property type="entry name" value="4HBT"/>
    <property type="match status" value="1"/>
</dbReference>
<proteinExistence type="inferred from homology"/>
<dbReference type="NCBIfam" id="TIGR00051">
    <property type="entry name" value="YbgC/FadM family acyl-CoA thioesterase"/>
    <property type="match status" value="1"/>
</dbReference>
<accession>A0AAQ1G7T0</accession>
<dbReference type="InterPro" id="IPR006684">
    <property type="entry name" value="YbgC/YbaW"/>
</dbReference>
<dbReference type="Gene3D" id="3.10.129.10">
    <property type="entry name" value="Hotdog Thioesterase"/>
    <property type="match status" value="1"/>
</dbReference>
<dbReference type="RefSeq" id="WP_088275759.1">
    <property type="nucleotide sequence ID" value="NZ_FNVE01000006.1"/>
</dbReference>
<dbReference type="GO" id="GO:0047617">
    <property type="term" value="F:fatty acyl-CoA hydrolase activity"/>
    <property type="evidence" value="ECO:0007669"/>
    <property type="project" value="TreeGrafter"/>
</dbReference>
<dbReference type="InterPro" id="IPR050563">
    <property type="entry name" value="4-hydroxybenzoyl-CoA_TE"/>
</dbReference>
<dbReference type="PANTHER" id="PTHR31793">
    <property type="entry name" value="4-HYDROXYBENZOYL-COA THIOESTERASE FAMILY MEMBER"/>
    <property type="match status" value="1"/>
</dbReference>
<gene>
    <name evidence="3" type="ORF">SAMN05216586_106161</name>
</gene>
<evidence type="ECO:0000256" key="1">
    <source>
        <dbReference type="ARBA" id="ARBA00005953"/>
    </source>
</evidence>
<evidence type="ECO:0000256" key="2">
    <source>
        <dbReference type="ARBA" id="ARBA00022801"/>
    </source>
</evidence>
<dbReference type="EMBL" id="FNVE01000006">
    <property type="protein sequence ID" value="SEG41933.1"/>
    <property type="molecule type" value="Genomic_DNA"/>
</dbReference>
<protein>
    <submittedName>
        <fullName evidence="3">Acyl-CoA thioester hydrolase</fullName>
    </submittedName>
</protein>
<organism evidence="3 4">
    <name type="scientific">Halopseudomonas aestusnigri</name>
    <dbReference type="NCBI Taxonomy" id="857252"/>
    <lineage>
        <taxon>Bacteria</taxon>
        <taxon>Pseudomonadati</taxon>
        <taxon>Pseudomonadota</taxon>
        <taxon>Gammaproteobacteria</taxon>
        <taxon>Pseudomonadales</taxon>
        <taxon>Pseudomonadaceae</taxon>
        <taxon>Halopseudomonas</taxon>
    </lineage>
</organism>
<dbReference type="Pfam" id="PF13279">
    <property type="entry name" value="4HBT_2"/>
    <property type="match status" value="1"/>
</dbReference>
<evidence type="ECO:0000313" key="4">
    <source>
        <dbReference type="Proteomes" id="UP000243518"/>
    </source>
</evidence>
<dbReference type="SUPFAM" id="SSF54637">
    <property type="entry name" value="Thioesterase/thiol ester dehydrase-isomerase"/>
    <property type="match status" value="1"/>
</dbReference>
<dbReference type="InterPro" id="IPR029069">
    <property type="entry name" value="HotDog_dom_sf"/>
</dbReference>
<keyword evidence="2 3" id="KW-0378">Hydrolase</keyword>
<keyword evidence="4" id="KW-1185">Reference proteome</keyword>
<comment type="caution">
    <text evidence="3">The sequence shown here is derived from an EMBL/GenBank/DDBJ whole genome shotgun (WGS) entry which is preliminary data.</text>
</comment>